<dbReference type="AlphaFoldDB" id="F8QAP6"/>
<dbReference type="Pfam" id="PF17667">
    <property type="entry name" value="Pkinase_fungal"/>
    <property type="match status" value="1"/>
</dbReference>
<evidence type="ECO:0000313" key="2">
    <source>
        <dbReference type="EMBL" id="EGN94836.1"/>
    </source>
</evidence>
<reference evidence="3" key="1">
    <citation type="journal article" date="2011" name="Science">
        <title>The plant cell wall-decomposing machinery underlies the functional diversity of forest fungi.</title>
        <authorList>
            <person name="Eastwood D.C."/>
            <person name="Floudas D."/>
            <person name="Binder M."/>
            <person name="Majcherczyk A."/>
            <person name="Schneider P."/>
            <person name="Aerts A."/>
            <person name="Asiegbu F.O."/>
            <person name="Baker S.E."/>
            <person name="Barry K."/>
            <person name="Bendiksby M."/>
            <person name="Blumentritt M."/>
            <person name="Coutinho P.M."/>
            <person name="Cullen D."/>
            <person name="de Vries R.P."/>
            <person name="Gathman A."/>
            <person name="Goodell B."/>
            <person name="Henrissat B."/>
            <person name="Ihrmark K."/>
            <person name="Kauserud H."/>
            <person name="Kohler A."/>
            <person name="LaButti K."/>
            <person name="Lapidus A."/>
            <person name="Lavin J.L."/>
            <person name="Lee Y.-H."/>
            <person name="Lindquist E."/>
            <person name="Lilly W."/>
            <person name="Lucas S."/>
            <person name="Morin E."/>
            <person name="Murat C."/>
            <person name="Oguiza J.A."/>
            <person name="Park J."/>
            <person name="Pisabarro A.G."/>
            <person name="Riley R."/>
            <person name="Rosling A."/>
            <person name="Salamov A."/>
            <person name="Schmidt O."/>
            <person name="Schmutz J."/>
            <person name="Skrede I."/>
            <person name="Stenlid J."/>
            <person name="Wiebenga A."/>
            <person name="Xie X."/>
            <person name="Kuees U."/>
            <person name="Hibbett D.S."/>
            <person name="Hoffmeister D."/>
            <person name="Hoegberg N."/>
            <person name="Martin F."/>
            <person name="Grigoriev I.V."/>
            <person name="Watkinson S.C."/>
        </authorList>
    </citation>
    <scope>NUCLEOTIDE SEQUENCE [LARGE SCALE GENOMIC DNA]</scope>
    <source>
        <strain evidence="3">strain S7.3</strain>
    </source>
</reference>
<evidence type="ECO:0000313" key="3">
    <source>
        <dbReference type="Proteomes" id="UP000008063"/>
    </source>
</evidence>
<protein>
    <recommendedName>
        <fullName evidence="1">Fungal-type protein kinase domain-containing protein</fullName>
    </recommendedName>
</protein>
<organism evidence="3">
    <name type="scientific">Serpula lacrymans var. lacrymans (strain S7.3)</name>
    <name type="common">Dry rot fungus</name>
    <dbReference type="NCBI Taxonomy" id="936435"/>
    <lineage>
        <taxon>Eukaryota</taxon>
        <taxon>Fungi</taxon>
        <taxon>Dikarya</taxon>
        <taxon>Basidiomycota</taxon>
        <taxon>Agaricomycotina</taxon>
        <taxon>Agaricomycetes</taxon>
        <taxon>Agaricomycetidae</taxon>
        <taxon>Boletales</taxon>
        <taxon>Coniophorineae</taxon>
        <taxon>Serpulaceae</taxon>
        <taxon>Serpula</taxon>
    </lineage>
</organism>
<proteinExistence type="predicted"/>
<dbReference type="OrthoDB" id="5584477at2759"/>
<gene>
    <name evidence="2" type="ORF">SERLA73DRAFT_125717</name>
</gene>
<name>F8QAP6_SERL3</name>
<accession>F8QAP6</accession>
<dbReference type="Proteomes" id="UP000008063">
    <property type="component" value="Unassembled WGS sequence"/>
</dbReference>
<keyword evidence="3" id="KW-1185">Reference proteome</keyword>
<feature type="domain" description="Fungal-type protein kinase" evidence="1">
    <location>
        <begin position="10"/>
        <end position="134"/>
    </location>
</feature>
<dbReference type="SUPFAM" id="SSF56112">
    <property type="entry name" value="Protein kinase-like (PK-like)"/>
    <property type="match status" value="1"/>
</dbReference>
<evidence type="ECO:0000259" key="1">
    <source>
        <dbReference type="Pfam" id="PF17667"/>
    </source>
</evidence>
<sequence length="248" mass="28606">MEKTTHKWSISKTKCGKLQTAVGPYHFLQGVFHGMITHHNMYLDGWLHRNVNDNDVLLLPTPEMQEPITRVCGYNLISDGGQAIQWRQLDHKPRTHHSGTPLYMSRELVNTWFHGKPVLHTVADDLESFLWVILCGLLSIRDERKSLTFDERSWLHELRTAGGPHKSDVIKSWTLSMLEENLISKDLSPILKVFVPFVTEILPVIKEDSLVESLTTLGDKLYKLWFKAFLDALPLLPKTWDEVFKDPI</sequence>
<dbReference type="EMBL" id="GL945487">
    <property type="protein sequence ID" value="EGN94836.1"/>
    <property type="molecule type" value="Genomic_DNA"/>
</dbReference>
<dbReference type="InParanoid" id="F8QAP6"/>
<dbReference type="InterPro" id="IPR011009">
    <property type="entry name" value="Kinase-like_dom_sf"/>
</dbReference>
<dbReference type="HOGENOM" id="CLU_088021_0_0_1"/>
<dbReference type="InterPro" id="IPR040976">
    <property type="entry name" value="Pkinase_fungal"/>
</dbReference>